<evidence type="ECO:0000313" key="8">
    <source>
        <dbReference type="EMBL" id="RJT82120.1"/>
    </source>
</evidence>
<dbReference type="OrthoDB" id="9778875at2"/>
<feature type="transmembrane region" description="Helical" evidence="6">
    <location>
        <begin position="118"/>
        <end position="137"/>
    </location>
</feature>
<dbReference type="Pfam" id="PF07690">
    <property type="entry name" value="MFS_1"/>
    <property type="match status" value="1"/>
</dbReference>
<sequence>MPRVQQRGASAVRNAAAPQTPSPALSRTGDMSKATRRTSDTLVGAMSPELRPLTIGILAIITCAAFEAMAVVTAMPSVARELSGESSYGLAFSMYLTASLLGTVVAGSWCDRKGPRPALAVGMALMILGLLAAGAAPDFWLVTVGRAVSGLGGGFMIVAVYVVIGRSFPQRAQPVVFGWLAAAWVLPALIGPVVAGFVTEQFGWRWVFLGVAPVVLAAVLIVWPKTSKLGPIASVETGSARTRTLRGFALAGGVFAAQWAVVRLADTEKPDAGTVTGLTLLAAAGVVVVLLVLPALLPKGTLVLARGLPSIIATRGLVNIAFFGTEAFIPLMLVSSRDLSPGTAGLTLSAGALGWSAGSFVQARVTFARQWLLVAGSSILSMSLGLFALATALEAPLWVLAVVWGLSGFAMGMTLSSTSVLVLKLSAQSEQGRNSAALQISDQLGGVVGTAGAGALFALLHDDGNPGHVPTFVAIWLALWVSTAAGIVSGLRGAGSSDAGPSSTPSKSMEGTVLA</sequence>
<feature type="transmembrane region" description="Helical" evidence="6">
    <location>
        <begin position="274"/>
        <end position="297"/>
    </location>
</feature>
<feature type="transmembrane region" description="Helical" evidence="6">
    <location>
        <begin position="444"/>
        <end position="461"/>
    </location>
</feature>
<feature type="transmembrane region" description="Helical" evidence="6">
    <location>
        <begin position="342"/>
        <end position="360"/>
    </location>
</feature>
<feature type="transmembrane region" description="Helical" evidence="6">
    <location>
        <begin position="372"/>
        <end position="392"/>
    </location>
</feature>
<dbReference type="InterPro" id="IPR011701">
    <property type="entry name" value="MFS"/>
</dbReference>
<comment type="subcellular location">
    <subcellularLocation>
        <location evidence="1">Cell membrane</location>
        <topology evidence="1">Multi-pass membrane protein</topology>
    </subcellularLocation>
</comment>
<evidence type="ECO:0000256" key="3">
    <source>
        <dbReference type="ARBA" id="ARBA00022989"/>
    </source>
</evidence>
<dbReference type="Gene3D" id="1.20.1250.20">
    <property type="entry name" value="MFS general substrate transporter like domains"/>
    <property type="match status" value="1"/>
</dbReference>
<feature type="compositionally biased region" description="Polar residues" evidence="5">
    <location>
        <begin position="499"/>
        <end position="509"/>
    </location>
</feature>
<proteinExistence type="predicted"/>
<keyword evidence="2 6" id="KW-0812">Transmembrane</keyword>
<evidence type="ECO:0000256" key="4">
    <source>
        <dbReference type="ARBA" id="ARBA00023136"/>
    </source>
</evidence>
<evidence type="ECO:0000256" key="2">
    <source>
        <dbReference type="ARBA" id="ARBA00022692"/>
    </source>
</evidence>
<protein>
    <submittedName>
        <fullName evidence="8">MFS transporter</fullName>
    </submittedName>
</protein>
<feature type="transmembrane region" description="Helical" evidence="6">
    <location>
        <begin position="473"/>
        <end position="491"/>
    </location>
</feature>
<comment type="caution">
    <text evidence="8">The sequence shown here is derived from an EMBL/GenBank/DDBJ whole genome shotgun (WGS) entry which is preliminary data.</text>
</comment>
<gene>
    <name evidence="8" type="ORF">D6T63_05155</name>
</gene>
<dbReference type="AlphaFoldDB" id="A0A3A5ME93"/>
<keyword evidence="4 6" id="KW-0472">Membrane</keyword>
<feature type="transmembrane region" description="Helical" evidence="6">
    <location>
        <begin position="398"/>
        <end position="423"/>
    </location>
</feature>
<feature type="transmembrane region" description="Helical" evidence="6">
    <location>
        <begin position="176"/>
        <end position="198"/>
    </location>
</feature>
<reference evidence="8 9" key="1">
    <citation type="submission" date="2018-09" db="EMBL/GenBank/DDBJ databases">
        <title>Novel species of Arthrobacter.</title>
        <authorList>
            <person name="Liu Q."/>
            <person name="Xin Y.-H."/>
        </authorList>
    </citation>
    <scope>NUCLEOTIDE SEQUENCE [LARGE SCALE GENOMIC DNA]</scope>
    <source>
        <strain evidence="8 9">Hz2</strain>
    </source>
</reference>
<dbReference type="GO" id="GO:0005886">
    <property type="term" value="C:plasma membrane"/>
    <property type="evidence" value="ECO:0007669"/>
    <property type="project" value="UniProtKB-SubCell"/>
</dbReference>
<feature type="domain" description="Major facilitator superfamily (MFS) profile" evidence="7">
    <location>
        <begin position="40"/>
        <end position="498"/>
    </location>
</feature>
<evidence type="ECO:0000256" key="6">
    <source>
        <dbReference type="SAM" id="Phobius"/>
    </source>
</evidence>
<dbReference type="PROSITE" id="PS50850">
    <property type="entry name" value="MFS"/>
    <property type="match status" value="1"/>
</dbReference>
<feature type="transmembrane region" description="Helical" evidence="6">
    <location>
        <begin position="87"/>
        <end position="106"/>
    </location>
</feature>
<dbReference type="PANTHER" id="PTHR23501:SF154">
    <property type="entry name" value="MULTIDRUG-EFFLUX TRANSPORTER RV1634-RELATED"/>
    <property type="match status" value="1"/>
</dbReference>
<dbReference type="SUPFAM" id="SSF103473">
    <property type="entry name" value="MFS general substrate transporter"/>
    <property type="match status" value="1"/>
</dbReference>
<dbReference type="InterPro" id="IPR036259">
    <property type="entry name" value="MFS_trans_sf"/>
</dbReference>
<dbReference type="InterPro" id="IPR020846">
    <property type="entry name" value="MFS_dom"/>
</dbReference>
<dbReference type="Proteomes" id="UP000272560">
    <property type="component" value="Unassembled WGS sequence"/>
</dbReference>
<feature type="transmembrane region" description="Helical" evidence="6">
    <location>
        <begin position="143"/>
        <end position="164"/>
    </location>
</feature>
<dbReference type="GO" id="GO:0022857">
    <property type="term" value="F:transmembrane transporter activity"/>
    <property type="evidence" value="ECO:0007669"/>
    <property type="project" value="InterPro"/>
</dbReference>
<evidence type="ECO:0000313" key="9">
    <source>
        <dbReference type="Proteomes" id="UP000272560"/>
    </source>
</evidence>
<dbReference type="EMBL" id="QZVT01000002">
    <property type="protein sequence ID" value="RJT82120.1"/>
    <property type="molecule type" value="Genomic_DNA"/>
</dbReference>
<evidence type="ECO:0000256" key="1">
    <source>
        <dbReference type="ARBA" id="ARBA00004651"/>
    </source>
</evidence>
<keyword evidence="9" id="KW-1185">Reference proteome</keyword>
<organism evidence="8 9">
    <name type="scientific">Arthrobacter cheniae</name>
    <dbReference type="NCBI Taxonomy" id="1258888"/>
    <lineage>
        <taxon>Bacteria</taxon>
        <taxon>Bacillati</taxon>
        <taxon>Actinomycetota</taxon>
        <taxon>Actinomycetes</taxon>
        <taxon>Micrococcales</taxon>
        <taxon>Micrococcaceae</taxon>
        <taxon>Arthrobacter</taxon>
    </lineage>
</organism>
<feature type="transmembrane region" description="Helical" evidence="6">
    <location>
        <begin position="244"/>
        <end position="262"/>
    </location>
</feature>
<accession>A0A3A5ME93</accession>
<feature type="region of interest" description="Disordered" evidence="5">
    <location>
        <begin position="1"/>
        <end position="40"/>
    </location>
</feature>
<name>A0A3A5ME93_9MICC</name>
<dbReference type="PANTHER" id="PTHR23501">
    <property type="entry name" value="MAJOR FACILITATOR SUPERFAMILY"/>
    <property type="match status" value="1"/>
</dbReference>
<feature type="region of interest" description="Disordered" evidence="5">
    <location>
        <begin position="493"/>
        <end position="515"/>
    </location>
</feature>
<evidence type="ECO:0000259" key="7">
    <source>
        <dbReference type="PROSITE" id="PS50850"/>
    </source>
</evidence>
<keyword evidence="3 6" id="KW-1133">Transmembrane helix</keyword>
<feature type="transmembrane region" description="Helical" evidence="6">
    <location>
        <begin position="53"/>
        <end position="75"/>
    </location>
</feature>
<evidence type="ECO:0000256" key="5">
    <source>
        <dbReference type="SAM" id="MobiDB-lite"/>
    </source>
</evidence>
<feature type="transmembrane region" description="Helical" evidence="6">
    <location>
        <begin position="204"/>
        <end position="223"/>
    </location>
</feature>